<organism evidence="2 3">
    <name type="scientific">Variovorax ureilyticus</name>
    <dbReference type="NCBI Taxonomy" id="1836198"/>
    <lineage>
        <taxon>Bacteria</taxon>
        <taxon>Pseudomonadati</taxon>
        <taxon>Pseudomonadota</taxon>
        <taxon>Betaproteobacteria</taxon>
        <taxon>Burkholderiales</taxon>
        <taxon>Comamonadaceae</taxon>
        <taxon>Variovorax</taxon>
    </lineage>
</organism>
<evidence type="ECO:0000313" key="2">
    <source>
        <dbReference type="EMBL" id="MEJ8813960.1"/>
    </source>
</evidence>
<evidence type="ECO:0000313" key="3">
    <source>
        <dbReference type="Proteomes" id="UP001365846"/>
    </source>
</evidence>
<evidence type="ECO:0000256" key="1">
    <source>
        <dbReference type="SAM" id="Phobius"/>
    </source>
</evidence>
<proteinExistence type="predicted"/>
<feature type="transmembrane region" description="Helical" evidence="1">
    <location>
        <begin position="24"/>
        <end position="42"/>
    </location>
</feature>
<sequence>MSLGIGFAGAGVHAALSGFNAIEVLATAGPLAGLIAVVHVRTRRQRRRMLMAEAASRATRTVFVDVPGTGVSGPDSVSFELTPQLLGWLSAAQSGALAGMDTPDAVMLAFDVGATWIGPDGDVQPHSQLVATRERFYVRWVETRCHSDEVSLQAMLDAHRSLPEGEPLYCAMDGQFRSAPQRRLRAPSMPVAPKTFYWVRAGGGEQ</sequence>
<comment type="caution">
    <text evidence="2">The sequence shown here is derived from an EMBL/GenBank/DDBJ whole genome shotgun (WGS) entry which is preliminary data.</text>
</comment>
<accession>A0ABU8VJZ5</accession>
<name>A0ABU8VJZ5_9BURK</name>
<keyword evidence="1" id="KW-0812">Transmembrane</keyword>
<keyword evidence="1" id="KW-1133">Transmembrane helix</keyword>
<dbReference type="RefSeq" id="WP_340359179.1">
    <property type="nucleotide sequence ID" value="NZ_JBBKZU010000010.1"/>
</dbReference>
<gene>
    <name evidence="2" type="ORF">WKW77_22930</name>
</gene>
<keyword evidence="1" id="KW-0472">Membrane</keyword>
<keyword evidence="3" id="KW-1185">Reference proteome</keyword>
<reference evidence="2 3" key="1">
    <citation type="submission" date="2024-03" db="EMBL/GenBank/DDBJ databases">
        <title>Novel species of the genus Variovorax.</title>
        <authorList>
            <person name="Liu Q."/>
            <person name="Xin Y.-H."/>
        </authorList>
    </citation>
    <scope>NUCLEOTIDE SEQUENCE [LARGE SCALE GENOMIC DNA]</scope>
    <source>
        <strain evidence="2 3">KACC 18899</strain>
    </source>
</reference>
<dbReference type="Proteomes" id="UP001365846">
    <property type="component" value="Unassembled WGS sequence"/>
</dbReference>
<dbReference type="EMBL" id="JBBKZU010000010">
    <property type="protein sequence ID" value="MEJ8813960.1"/>
    <property type="molecule type" value="Genomic_DNA"/>
</dbReference>
<protein>
    <submittedName>
        <fullName evidence="2">Uncharacterized protein</fullName>
    </submittedName>
</protein>